<evidence type="ECO:0000313" key="1">
    <source>
        <dbReference type="EMBL" id="ETT80904.1"/>
    </source>
</evidence>
<dbReference type="Gene3D" id="1.25.40.10">
    <property type="entry name" value="Tetratricopeptide repeat domain"/>
    <property type="match status" value="1"/>
</dbReference>
<dbReference type="GO" id="GO:0016192">
    <property type="term" value="P:vesicle-mediated transport"/>
    <property type="evidence" value="ECO:0007669"/>
    <property type="project" value="UniProtKB-ARBA"/>
</dbReference>
<dbReference type="SUPFAM" id="SSF81901">
    <property type="entry name" value="HCP-like"/>
    <property type="match status" value="1"/>
</dbReference>
<organism evidence="1 2">
    <name type="scientific">Viridibacillus arenosi FSL R5-213</name>
    <dbReference type="NCBI Taxonomy" id="1227360"/>
    <lineage>
        <taxon>Bacteria</taxon>
        <taxon>Bacillati</taxon>
        <taxon>Bacillota</taxon>
        <taxon>Bacilli</taxon>
        <taxon>Bacillales</taxon>
        <taxon>Caryophanaceae</taxon>
        <taxon>Viridibacillus</taxon>
    </lineage>
</organism>
<reference evidence="1" key="1">
    <citation type="journal article" date="2014" name="BMC Genomics">
        <title>Genomic comparison of sporeforming bacilli isolated from milk.</title>
        <authorList>
            <person name="Moreno Switt A.I."/>
            <person name="Andrus A.D."/>
            <person name="Ranieri M.L."/>
            <person name="Orsi R.H."/>
            <person name="Ivy R."/>
            <person name="den Bakker H.C."/>
            <person name="Martin N.H."/>
            <person name="Wiedmann M."/>
            <person name="Boor K.J."/>
        </authorList>
    </citation>
    <scope>NUCLEOTIDE SEQUENCE [LARGE SCALE GENOMIC DNA]</scope>
    <source>
        <strain evidence="1">FSL R5-213</strain>
    </source>
</reference>
<comment type="caution">
    <text evidence="1">The sequence shown here is derived from an EMBL/GenBank/DDBJ whole genome shotgun (WGS) entry which is preliminary data.</text>
</comment>
<dbReference type="GO" id="GO:0032991">
    <property type="term" value="C:protein-containing complex"/>
    <property type="evidence" value="ECO:0007669"/>
    <property type="project" value="UniProtKB-ARBA"/>
</dbReference>
<name>W4EKX9_9BACL</name>
<sequence>MNLNDIAVNQLLLEFKFEEAQMMLEQAVMEKRDIQSLHNLACFYIRDTEEYYKTLPLLAEAIEKQPKHYFPFALLGEIYLRMEKYISAIRILEYALKMKDTEVVHANLAAAYFNMNNFEKAAEHYKKSATDGDFLKYAEMVSYLQLDDHDSVLKTLRKVNENDENYMGGVNVAELFAQINYFDEAIPLFEMGWREIVRSYEWVEHYVYSLIQLGRVEETADIIDQMKTETTDEIVESKVRAMDGEFIEGNIEETIMDLQHTNEKYNTLIGRILNGYRPKIFFEPYYVSQCYLYGCKVHGNKTYDEYVNM</sequence>
<dbReference type="InterPro" id="IPR011990">
    <property type="entry name" value="TPR-like_helical_dom_sf"/>
</dbReference>
<dbReference type="InterPro" id="IPR015374">
    <property type="entry name" value="ChAPs"/>
</dbReference>
<gene>
    <name evidence="1" type="ORF">C176_19354</name>
</gene>
<protein>
    <recommendedName>
        <fullName evidence="3">TPR repeat-containing protein</fullName>
    </recommendedName>
</protein>
<proteinExistence type="predicted"/>
<dbReference type="EMBL" id="ASQA01000042">
    <property type="protein sequence ID" value="ETT80904.1"/>
    <property type="molecule type" value="Genomic_DNA"/>
</dbReference>
<dbReference type="AlphaFoldDB" id="W4EKX9"/>
<dbReference type="GO" id="GO:0005737">
    <property type="term" value="C:cytoplasm"/>
    <property type="evidence" value="ECO:0007669"/>
    <property type="project" value="UniProtKB-ARBA"/>
</dbReference>
<dbReference type="RefSeq" id="WP_038189935.1">
    <property type="nucleotide sequence ID" value="NZ_ASQA01000042.1"/>
</dbReference>
<accession>W4EKX9</accession>
<dbReference type="GO" id="GO:0012505">
    <property type="term" value="C:endomembrane system"/>
    <property type="evidence" value="ECO:0007669"/>
    <property type="project" value="UniProtKB-ARBA"/>
</dbReference>
<evidence type="ECO:0008006" key="3">
    <source>
        <dbReference type="Google" id="ProtNLM"/>
    </source>
</evidence>
<evidence type="ECO:0000313" key="2">
    <source>
        <dbReference type="Proteomes" id="UP000019062"/>
    </source>
</evidence>
<dbReference type="Proteomes" id="UP000019062">
    <property type="component" value="Unassembled WGS sequence"/>
</dbReference>
<dbReference type="eggNOG" id="COG0457">
    <property type="taxonomic scope" value="Bacteria"/>
</dbReference>
<keyword evidence="2" id="KW-1185">Reference proteome</keyword>
<dbReference type="Pfam" id="PF09295">
    <property type="entry name" value="ChAPs"/>
    <property type="match status" value="1"/>
</dbReference>